<dbReference type="InterPro" id="IPR013216">
    <property type="entry name" value="Methyltransf_11"/>
</dbReference>
<dbReference type="EMBL" id="JANLCJ010000004">
    <property type="protein sequence ID" value="MCS5734748.1"/>
    <property type="molecule type" value="Genomic_DNA"/>
</dbReference>
<reference evidence="2" key="1">
    <citation type="submission" date="2022-08" db="EMBL/GenBank/DDBJ databases">
        <authorList>
            <person name="Deng Y."/>
            <person name="Han X.-F."/>
            <person name="Zhang Y.-Q."/>
        </authorList>
    </citation>
    <scope>NUCLEOTIDE SEQUENCE</scope>
    <source>
        <strain evidence="2">CPCC 203386</strain>
    </source>
</reference>
<sequence length="262" mass="28872">MDASRTFEELLAEGESVPVEGWDFSWFEGRATEERPSWGYSGLAAERIAASVPPVDAVIDLQTGGGEVFAGILSAAGRIPSTVWATEGWEPNFRLAHERLELFRGDVVLVGESAGLPFADGRFDLVLSRHPQVVEWHEIARVLRSGGTYLSQQVAAGSNRELYEFLMGPQPSGENDARSPVNLVTGARDAGLRVVDLLTESTKVEFFDVAAVVYFLRKVLWTVPDFTVERYRDRLAAVHARILAEGSFVSHSERALLEARKP</sequence>
<dbReference type="RefSeq" id="WP_259539617.1">
    <property type="nucleotide sequence ID" value="NZ_JANLCJ010000004.1"/>
</dbReference>
<keyword evidence="2" id="KW-0489">Methyltransferase</keyword>
<comment type="caution">
    <text evidence="2">The sequence shown here is derived from an EMBL/GenBank/DDBJ whole genome shotgun (WGS) entry which is preliminary data.</text>
</comment>
<name>A0ABT2H4A0_9MICO</name>
<dbReference type="GO" id="GO:0008168">
    <property type="term" value="F:methyltransferase activity"/>
    <property type="evidence" value="ECO:0007669"/>
    <property type="project" value="UniProtKB-KW"/>
</dbReference>
<dbReference type="Proteomes" id="UP001165586">
    <property type="component" value="Unassembled WGS sequence"/>
</dbReference>
<keyword evidence="2" id="KW-0808">Transferase</keyword>
<dbReference type="InterPro" id="IPR029063">
    <property type="entry name" value="SAM-dependent_MTases_sf"/>
</dbReference>
<evidence type="ECO:0000259" key="1">
    <source>
        <dbReference type="Pfam" id="PF08241"/>
    </source>
</evidence>
<evidence type="ECO:0000313" key="2">
    <source>
        <dbReference type="EMBL" id="MCS5734748.1"/>
    </source>
</evidence>
<proteinExistence type="predicted"/>
<gene>
    <name evidence="2" type="ORF">N1032_13470</name>
</gene>
<dbReference type="GO" id="GO:0032259">
    <property type="term" value="P:methylation"/>
    <property type="evidence" value="ECO:0007669"/>
    <property type="project" value="UniProtKB-KW"/>
</dbReference>
<protein>
    <submittedName>
        <fullName evidence="2">Class I SAM-dependent methyltransferase</fullName>
    </submittedName>
</protein>
<dbReference type="Gene3D" id="3.40.50.150">
    <property type="entry name" value="Vaccinia Virus protein VP39"/>
    <property type="match status" value="1"/>
</dbReference>
<keyword evidence="3" id="KW-1185">Reference proteome</keyword>
<dbReference type="InterPro" id="IPR052939">
    <property type="entry name" value="23S_rRNA_MeTrnsfrase_RlmA"/>
</dbReference>
<accession>A0ABT2H4A0</accession>
<feature type="domain" description="Methyltransferase type 11" evidence="1">
    <location>
        <begin position="60"/>
        <end position="149"/>
    </location>
</feature>
<organism evidence="2 3">
    <name type="scientific">Herbiconiux daphne</name>
    <dbReference type="NCBI Taxonomy" id="2970914"/>
    <lineage>
        <taxon>Bacteria</taxon>
        <taxon>Bacillati</taxon>
        <taxon>Actinomycetota</taxon>
        <taxon>Actinomycetes</taxon>
        <taxon>Micrococcales</taxon>
        <taxon>Microbacteriaceae</taxon>
        <taxon>Herbiconiux</taxon>
    </lineage>
</organism>
<evidence type="ECO:0000313" key="3">
    <source>
        <dbReference type="Proteomes" id="UP001165586"/>
    </source>
</evidence>
<dbReference type="PANTHER" id="PTHR43460">
    <property type="entry name" value="METHYLTRANSFERASE"/>
    <property type="match status" value="1"/>
</dbReference>
<dbReference type="PANTHER" id="PTHR43460:SF1">
    <property type="entry name" value="METHYLTRANSFERASE TYPE 11 DOMAIN-CONTAINING PROTEIN"/>
    <property type="match status" value="1"/>
</dbReference>
<dbReference type="SUPFAM" id="SSF53335">
    <property type="entry name" value="S-adenosyl-L-methionine-dependent methyltransferases"/>
    <property type="match status" value="1"/>
</dbReference>
<dbReference type="Pfam" id="PF08241">
    <property type="entry name" value="Methyltransf_11"/>
    <property type="match status" value="1"/>
</dbReference>